<accession>A0A8J7YXL2</accession>
<evidence type="ECO:0000313" key="1">
    <source>
        <dbReference type="EMBL" id="NDJ16527.1"/>
    </source>
</evidence>
<name>A0A8J7YXL2_9CYAN</name>
<protein>
    <submittedName>
        <fullName evidence="1">DUF952 domain-containing protein</fullName>
    </submittedName>
</protein>
<evidence type="ECO:0000313" key="2">
    <source>
        <dbReference type="Proteomes" id="UP000646053"/>
    </source>
</evidence>
<dbReference type="EMBL" id="WVIE01000004">
    <property type="protein sequence ID" value="NDJ16527.1"/>
    <property type="molecule type" value="Genomic_DNA"/>
</dbReference>
<dbReference type="PANTHER" id="PTHR34129">
    <property type="entry name" value="BLR1139 PROTEIN"/>
    <property type="match status" value="1"/>
</dbReference>
<dbReference type="AlphaFoldDB" id="A0A8J7YXL2"/>
<keyword evidence="2" id="KW-1185">Reference proteome</keyword>
<dbReference type="SUPFAM" id="SSF56399">
    <property type="entry name" value="ADP-ribosylation"/>
    <property type="match status" value="1"/>
</dbReference>
<comment type="caution">
    <text evidence="1">The sequence shown here is derived from an EMBL/GenBank/DDBJ whole genome shotgun (WGS) entry which is preliminary data.</text>
</comment>
<dbReference type="RefSeq" id="WP_162422050.1">
    <property type="nucleotide sequence ID" value="NZ_WVIE01000004.1"/>
</dbReference>
<dbReference type="PANTHER" id="PTHR34129:SF1">
    <property type="entry name" value="DUF952 DOMAIN-CONTAINING PROTEIN"/>
    <property type="match status" value="1"/>
</dbReference>
<sequence length="115" mass="12792">MALIVHITQNDQWQHAKLTGFYRGDTLDSEGFIHCSRPDQVVWVANQLYRGQSSLVLLCIEPKKVRAEIKYEGLEGGEAFPHVYGALNVDAIAGVLPFEPEADGHFTLPDELTTP</sequence>
<proteinExistence type="predicted"/>
<dbReference type="Gene3D" id="3.20.170.20">
    <property type="entry name" value="Protein of unknown function DUF952"/>
    <property type="match status" value="1"/>
</dbReference>
<organism evidence="1 2">
    <name type="scientific">Myxacorys almedinensis A</name>
    <dbReference type="NCBI Taxonomy" id="2690445"/>
    <lineage>
        <taxon>Bacteria</taxon>
        <taxon>Bacillati</taxon>
        <taxon>Cyanobacteriota</taxon>
        <taxon>Cyanophyceae</taxon>
        <taxon>Leptolyngbyales</taxon>
        <taxon>Leptolyngbyaceae</taxon>
        <taxon>Myxacorys</taxon>
        <taxon>Myxacorys almedinensis</taxon>
    </lineage>
</organism>
<dbReference type="InterPro" id="IPR009297">
    <property type="entry name" value="DUF952"/>
</dbReference>
<gene>
    <name evidence="1" type="ORF">GS601_04340</name>
</gene>
<reference evidence="1" key="1">
    <citation type="submission" date="2019-12" db="EMBL/GenBank/DDBJ databases">
        <title>High-Quality draft genome sequences of three cyanobacteria isolated from the limestone walls of the Old Cathedral of Coimbra.</title>
        <authorList>
            <person name="Tiago I."/>
            <person name="Soares F."/>
            <person name="Portugal A."/>
        </authorList>
    </citation>
    <scope>NUCLEOTIDE SEQUENCE</scope>
    <source>
        <strain evidence="1">A</strain>
    </source>
</reference>
<dbReference type="Proteomes" id="UP000646053">
    <property type="component" value="Unassembled WGS sequence"/>
</dbReference>
<dbReference type="Pfam" id="PF06108">
    <property type="entry name" value="DUF952"/>
    <property type="match status" value="1"/>
</dbReference>